<feature type="domain" description="HTH tetR-type" evidence="4">
    <location>
        <begin position="19"/>
        <end position="80"/>
    </location>
</feature>
<dbReference type="InterPro" id="IPR001647">
    <property type="entry name" value="HTH_TetR"/>
</dbReference>
<dbReference type="Pfam" id="PF00440">
    <property type="entry name" value="TetR_N"/>
    <property type="match status" value="1"/>
</dbReference>
<evidence type="ECO:0000256" key="3">
    <source>
        <dbReference type="SAM" id="MobiDB-lite"/>
    </source>
</evidence>
<evidence type="ECO:0000256" key="1">
    <source>
        <dbReference type="ARBA" id="ARBA00023125"/>
    </source>
</evidence>
<evidence type="ECO:0000313" key="5">
    <source>
        <dbReference type="EMBL" id="REF99349.1"/>
    </source>
</evidence>
<dbReference type="AlphaFoldDB" id="A0A3D9ZR47"/>
<dbReference type="Pfam" id="PF21313">
    <property type="entry name" value="EthR_C"/>
    <property type="match status" value="1"/>
</dbReference>
<feature type="DNA-binding region" description="H-T-H motif" evidence="2">
    <location>
        <begin position="43"/>
        <end position="62"/>
    </location>
</feature>
<name>A0A3D9ZR47_9ACTN</name>
<gene>
    <name evidence="5" type="ORF">DFJ67_5384</name>
</gene>
<dbReference type="GO" id="GO:0000976">
    <property type="term" value="F:transcription cis-regulatory region binding"/>
    <property type="evidence" value="ECO:0007669"/>
    <property type="project" value="TreeGrafter"/>
</dbReference>
<dbReference type="PANTHER" id="PTHR30055:SF184">
    <property type="entry name" value="HTH-TYPE TRANSCRIPTIONAL REGULATOR ETHR"/>
    <property type="match status" value="1"/>
</dbReference>
<dbReference type="PROSITE" id="PS50977">
    <property type="entry name" value="HTH_TETR_2"/>
    <property type="match status" value="1"/>
</dbReference>
<comment type="caution">
    <text evidence="5">The sequence shown here is derived from an EMBL/GenBank/DDBJ whole genome shotgun (WGS) entry which is preliminary data.</text>
</comment>
<feature type="region of interest" description="Disordered" evidence="3">
    <location>
        <begin position="1"/>
        <end position="21"/>
    </location>
</feature>
<dbReference type="InterPro" id="IPR009057">
    <property type="entry name" value="Homeodomain-like_sf"/>
</dbReference>
<accession>A0A3D9ZR47</accession>
<dbReference type="Gene3D" id="1.10.10.60">
    <property type="entry name" value="Homeodomain-like"/>
    <property type="match status" value="1"/>
</dbReference>
<dbReference type="Proteomes" id="UP000256913">
    <property type="component" value="Unassembled WGS sequence"/>
</dbReference>
<dbReference type="EMBL" id="QUMQ01000001">
    <property type="protein sequence ID" value="REF99349.1"/>
    <property type="molecule type" value="Genomic_DNA"/>
</dbReference>
<evidence type="ECO:0000259" key="4">
    <source>
        <dbReference type="PROSITE" id="PS50977"/>
    </source>
</evidence>
<dbReference type="InterPro" id="IPR036271">
    <property type="entry name" value="Tet_transcr_reg_TetR-rel_C_sf"/>
</dbReference>
<dbReference type="SUPFAM" id="SSF48498">
    <property type="entry name" value="Tetracyclin repressor-like, C-terminal domain"/>
    <property type="match status" value="1"/>
</dbReference>
<dbReference type="InterPro" id="IPR050109">
    <property type="entry name" value="HTH-type_TetR-like_transc_reg"/>
</dbReference>
<dbReference type="GO" id="GO:0003700">
    <property type="term" value="F:DNA-binding transcription factor activity"/>
    <property type="evidence" value="ECO:0007669"/>
    <property type="project" value="TreeGrafter"/>
</dbReference>
<dbReference type="Gene3D" id="1.10.357.10">
    <property type="entry name" value="Tetracycline Repressor, domain 2"/>
    <property type="match status" value="1"/>
</dbReference>
<protein>
    <submittedName>
        <fullName evidence="5">TetR family transcriptional regulator</fullName>
    </submittedName>
</protein>
<organism evidence="5 6">
    <name type="scientific">Asanoa ferruginea</name>
    <dbReference type="NCBI Taxonomy" id="53367"/>
    <lineage>
        <taxon>Bacteria</taxon>
        <taxon>Bacillati</taxon>
        <taxon>Actinomycetota</taxon>
        <taxon>Actinomycetes</taxon>
        <taxon>Micromonosporales</taxon>
        <taxon>Micromonosporaceae</taxon>
        <taxon>Asanoa</taxon>
    </lineage>
</organism>
<proteinExistence type="predicted"/>
<sequence length="215" mass="23401">MISVPSITRRRSAGPGRPASGERDILAATRRLLSGGANFTELGVQQIATEAGVARSTFYAHFRDKVDLVMRLASDLVATSFSVASAWEPDEGVDRMAGAFQEVLGIYREHAGVVRAINEVAGYDATVRDFWNGRLGQFVDRTLAVLRVEQEAGRVAASVDLVSVARIIVIGGERAIVDQITAREPATDAAFARELAQTWWLGVYRRGPVESRTVR</sequence>
<evidence type="ECO:0000256" key="2">
    <source>
        <dbReference type="PROSITE-ProRule" id="PRU00335"/>
    </source>
</evidence>
<dbReference type="SUPFAM" id="SSF46689">
    <property type="entry name" value="Homeodomain-like"/>
    <property type="match status" value="1"/>
</dbReference>
<reference evidence="5 6" key="1">
    <citation type="submission" date="2018-08" db="EMBL/GenBank/DDBJ databases">
        <title>Sequencing the genomes of 1000 actinobacteria strains.</title>
        <authorList>
            <person name="Klenk H.-P."/>
        </authorList>
    </citation>
    <scope>NUCLEOTIDE SEQUENCE [LARGE SCALE GENOMIC DNA]</scope>
    <source>
        <strain evidence="5 6">DSM 44099</strain>
    </source>
</reference>
<dbReference type="InterPro" id="IPR049397">
    <property type="entry name" value="EthR_C"/>
</dbReference>
<keyword evidence="1 2" id="KW-0238">DNA-binding</keyword>
<keyword evidence="6" id="KW-1185">Reference proteome</keyword>
<dbReference type="PANTHER" id="PTHR30055">
    <property type="entry name" value="HTH-TYPE TRANSCRIPTIONAL REGULATOR RUTR"/>
    <property type="match status" value="1"/>
</dbReference>
<evidence type="ECO:0000313" key="6">
    <source>
        <dbReference type="Proteomes" id="UP000256913"/>
    </source>
</evidence>